<feature type="binding site" evidence="10">
    <location>
        <position position="259"/>
    </location>
    <ligand>
        <name>[4Fe-4S] cluster</name>
        <dbReference type="ChEBI" id="CHEBI:49883"/>
    </ligand>
</feature>
<evidence type="ECO:0000256" key="8">
    <source>
        <dbReference type="ARBA" id="ARBA00023014"/>
    </source>
</evidence>
<feature type="binding site" evidence="10">
    <location>
        <position position="231"/>
    </location>
    <ligand>
        <name>[2Fe-2S] cluster</name>
        <dbReference type="ChEBI" id="CHEBI:190135"/>
    </ligand>
</feature>
<keyword evidence="6 10" id="KW-0479">Metal-binding</keyword>
<comment type="similarity">
    <text evidence="2 10">Belongs to the anamorsin family.</text>
</comment>
<keyword evidence="4 10" id="KW-0963">Cytoplasm</keyword>
<keyword evidence="9 10" id="KW-0496">Mitochondrion</keyword>
<feature type="binding site" evidence="10">
    <location>
        <position position="270"/>
    </location>
    <ligand>
        <name>[4Fe-4S] cluster</name>
        <dbReference type="ChEBI" id="CHEBI:49883"/>
    </ligand>
</feature>
<comment type="cofactor">
    <cofactor evidence="1 10">
        <name>[4Fe-4S] cluster</name>
        <dbReference type="ChEBI" id="CHEBI:49883"/>
    </cofactor>
</comment>
<evidence type="ECO:0000256" key="7">
    <source>
        <dbReference type="ARBA" id="ARBA00023004"/>
    </source>
</evidence>
<dbReference type="Pfam" id="PF20922">
    <property type="entry name" value="Anamorsin_N"/>
    <property type="match status" value="1"/>
</dbReference>
<dbReference type="PANTHER" id="PTHR13273:SF14">
    <property type="entry name" value="ANAMORSIN"/>
    <property type="match status" value="1"/>
</dbReference>
<dbReference type="InterPro" id="IPR049011">
    <property type="entry name" value="Anamorsin_N_metazoan"/>
</dbReference>
<evidence type="ECO:0000256" key="9">
    <source>
        <dbReference type="ARBA" id="ARBA00023128"/>
    </source>
</evidence>
<dbReference type="RefSeq" id="XP_017885406.1">
    <property type="nucleotide sequence ID" value="XM_018029917.2"/>
</dbReference>
<feature type="binding site" evidence="10">
    <location>
        <position position="234"/>
    </location>
    <ligand>
        <name>[2Fe-2S] cluster</name>
        <dbReference type="ChEBI" id="CHEBI:190135"/>
    </ligand>
</feature>
<feature type="binding site" evidence="10">
    <location>
        <position position="236"/>
    </location>
    <ligand>
        <name>[2Fe-2S] cluster</name>
        <dbReference type="ChEBI" id="CHEBI:190135"/>
    </ligand>
</feature>
<evidence type="ECO:0000256" key="10">
    <source>
        <dbReference type="HAMAP-Rule" id="MF_03115"/>
    </source>
</evidence>
<reference evidence="14" key="1">
    <citation type="submission" date="2025-08" db="UniProtKB">
        <authorList>
            <consortium name="RefSeq"/>
        </authorList>
    </citation>
    <scope>IDENTIFICATION</scope>
    <source>
        <tissue evidence="14">Whole body</tissue>
    </source>
</reference>
<comment type="domain">
    <text evidence="10">The C-terminal domain binds 2 Fe-S clusters but is otherwise mostly in an intrinsically disordered conformation.</text>
</comment>
<organism evidence="13 14">
    <name type="scientific">Ceratina calcarata</name>
    <dbReference type="NCBI Taxonomy" id="156304"/>
    <lineage>
        <taxon>Eukaryota</taxon>
        <taxon>Metazoa</taxon>
        <taxon>Ecdysozoa</taxon>
        <taxon>Arthropoda</taxon>
        <taxon>Hexapoda</taxon>
        <taxon>Insecta</taxon>
        <taxon>Pterygota</taxon>
        <taxon>Neoptera</taxon>
        <taxon>Endopterygota</taxon>
        <taxon>Hymenoptera</taxon>
        <taxon>Apocrita</taxon>
        <taxon>Aculeata</taxon>
        <taxon>Apoidea</taxon>
        <taxon>Anthophila</taxon>
        <taxon>Apidae</taxon>
        <taxon>Ceratina</taxon>
        <taxon>Zadontomerus</taxon>
    </lineage>
</organism>
<dbReference type="CDD" id="cd02440">
    <property type="entry name" value="AdoMet_MTases"/>
    <property type="match status" value="1"/>
</dbReference>
<comment type="domain">
    <text evidence="10">The N-terminal domain has structural similarity with S-adenosyl-L-methionine-dependent methyltransferases, but does not bind S-adenosyl-L-methionine. It is required for correct assembly of the 2 Fe-S clusters.</text>
</comment>
<comment type="subunit">
    <text evidence="10">Monomer.</text>
</comment>
<evidence type="ECO:0000256" key="6">
    <source>
        <dbReference type="ARBA" id="ARBA00022723"/>
    </source>
</evidence>
<keyword evidence="7 10" id="KW-0408">Iron</keyword>
<evidence type="ECO:0000256" key="1">
    <source>
        <dbReference type="ARBA" id="ARBA00001966"/>
    </source>
</evidence>
<feature type="short sequence motif" description="Cx2C motif 1" evidence="10">
    <location>
        <begin position="256"/>
        <end position="259"/>
    </location>
</feature>
<comment type="domain">
    <text evidence="10">The twin Cx2C motifs are involved in the recognition by the mitochondrial MIA40-ERV1 disulfide relay system. The formation of 2 disulfide bonds in the Cx2C motifs through dithiol/disulfide exchange reactions effectively traps the protein in the mitochondrial intermembrane space.</text>
</comment>
<dbReference type="Gene3D" id="3.40.50.150">
    <property type="entry name" value="Vaccinia Virus protein VP39"/>
    <property type="match status" value="1"/>
</dbReference>
<accession>A0AAJ7NA82</accession>
<feature type="region of interest" description="Fe-S binding site B" evidence="10">
    <location>
        <begin position="256"/>
        <end position="270"/>
    </location>
</feature>
<comment type="caution">
    <text evidence="10">Lacks conserved residue(s) required for the propagation of feature annotation.</text>
</comment>
<comment type="function">
    <text evidence="10">Component of the cytosolic iron-sulfur (Fe-S) protein assembly (CIA) machinery. Required for the maturation of extramitochondrial Fe-S proteins. Part of an electron transfer chain functioning in an early step of cytosolic Fe-S biogenesis, facilitating the de novo assembly of a [4Fe-4S] cluster on the cytosolic Fe-S scaffold complex. Electrons are transferred from NADPH via a FAD- and FMN-containing diflavin oxidoreductase. Together with the diflavin oxidoreductase, also required for the assembly of the diferric tyrosyl radical cofactor of ribonucleotide reductase (RNR), probably by providing electrons for reduction during radical cofactor maturation in the catalytic small subunit.</text>
</comment>
<dbReference type="SUPFAM" id="SSF53335">
    <property type="entry name" value="S-adenosyl-L-methionine-dependent methyltransferases"/>
    <property type="match status" value="1"/>
</dbReference>
<dbReference type="HAMAP" id="MF_03115">
    <property type="entry name" value="Anamorsin"/>
    <property type="match status" value="1"/>
</dbReference>
<dbReference type="Proteomes" id="UP000694925">
    <property type="component" value="Unplaced"/>
</dbReference>
<sequence length="294" mass="32660">MSTNTKEILQISCSLIKMSFVKEDSSVLIILDSELSRNDVAGLVKEVETQLKNADQLSIVSSKELQKCINSSSYDAIVSIFKRSCPNPKVLLEECLRMLKPGGTLVIYESFQQEENVNLIYDERVSNLKLTGFKEKDQEFFDTRKLKDLLVNVYSDVDSVCEVVAEKPRFEIGSSVTLNFGEKKSSNIWKLDNTVDDELIDEDDLLDENDILKPEASSLRVCATTGKRKACKDCSCGLAEELSGKAAPQETQKSSCGNCYLGDAFRCASCPYLGMPAFKPGEKVVLPESQLKTN</sequence>
<keyword evidence="3 10" id="KW-0004">4Fe-4S</keyword>
<dbReference type="PANTHER" id="PTHR13273">
    <property type="entry name" value="ANAMORSIN"/>
    <property type="match status" value="1"/>
</dbReference>
<comment type="cofactor">
    <cofactor evidence="10">
        <name>[2Fe-2S] cluster</name>
        <dbReference type="ChEBI" id="CHEBI:190135"/>
    </cofactor>
</comment>
<evidence type="ECO:0000256" key="2">
    <source>
        <dbReference type="ARBA" id="ARBA00008169"/>
    </source>
</evidence>
<dbReference type="KEGG" id="ccal:108628164"/>
<keyword evidence="5 10" id="KW-0001">2Fe-2S</keyword>
<gene>
    <name evidence="14" type="primary">LOC108628164</name>
</gene>
<evidence type="ECO:0000256" key="4">
    <source>
        <dbReference type="ARBA" id="ARBA00022490"/>
    </source>
</evidence>
<evidence type="ECO:0000256" key="3">
    <source>
        <dbReference type="ARBA" id="ARBA00022485"/>
    </source>
</evidence>
<dbReference type="GO" id="GO:0005758">
    <property type="term" value="C:mitochondrial intermembrane space"/>
    <property type="evidence" value="ECO:0007669"/>
    <property type="project" value="UniProtKB-SubCell"/>
</dbReference>
<comment type="subcellular location">
    <subcellularLocation>
        <location evidence="10">Cytoplasm</location>
    </subcellularLocation>
    <subcellularLocation>
        <location evidence="10">Mitochondrion intermembrane space</location>
    </subcellularLocation>
</comment>
<protein>
    <recommendedName>
        <fullName evidence="10">Anamorsin homolog</fullName>
    </recommendedName>
    <alternativeName>
        <fullName evidence="10">Fe-S cluster assembly protein DRE2 homolog</fullName>
    </alternativeName>
</protein>
<dbReference type="GO" id="GO:0051537">
    <property type="term" value="F:2 iron, 2 sulfur cluster binding"/>
    <property type="evidence" value="ECO:0007669"/>
    <property type="project" value="UniProtKB-UniRule"/>
</dbReference>
<feature type="binding site" evidence="10">
    <location>
        <position position="267"/>
    </location>
    <ligand>
        <name>[4Fe-4S] cluster</name>
        <dbReference type="ChEBI" id="CHEBI:49883"/>
    </ligand>
</feature>
<evidence type="ECO:0000313" key="14">
    <source>
        <dbReference type="RefSeq" id="XP_017885406.1"/>
    </source>
</evidence>
<evidence type="ECO:0000313" key="13">
    <source>
        <dbReference type="Proteomes" id="UP000694925"/>
    </source>
</evidence>
<feature type="binding site" evidence="10">
    <location>
        <position position="222"/>
    </location>
    <ligand>
        <name>[2Fe-2S] cluster</name>
        <dbReference type="ChEBI" id="CHEBI:190135"/>
    </ligand>
</feature>
<evidence type="ECO:0000259" key="12">
    <source>
        <dbReference type="Pfam" id="PF20922"/>
    </source>
</evidence>
<dbReference type="Pfam" id="PF05093">
    <property type="entry name" value="CIAPIN1"/>
    <property type="match status" value="1"/>
</dbReference>
<feature type="short sequence motif" description="Cx2C motif 2" evidence="10">
    <location>
        <begin position="267"/>
        <end position="270"/>
    </location>
</feature>
<keyword evidence="13" id="KW-1185">Reference proteome</keyword>
<feature type="domain" description="Anamorsin C-terminal" evidence="11">
    <location>
        <begin position="250"/>
        <end position="285"/>
    </location>
</feature>
<keyword evidence="8 10" id="KW-0411">Iron-sulfur</keyword>
<feature type="binding site" evidence="10">
    <location>
        <position position="256"/>
    </location>
    <ligand>
        <name>[4Fe-4S] cluster</name>
        <dbReference type="ChEBI" id="CHEBI:49883"/>
    </ligand>
</feature>
<dbReference type="GO" id="GO:0016226">
    <property type="term" value="P:iron-sulfur cluster assembly"/>
    <property type="evidence" value="ECO:0007669"/>
    <property type="project" value="UniProtKB-UniRule"/>
</dbReference>
<dbReference type="GO" id="GO:0046872">
    <property type="term" value="F:metal ion binding"/>
    <property type="evidence" value="ECO:0007669"/>
    <property type="project" value="UniProtKB-KW"/>
</dbReference>
<dbReference type="InterPro" id="IPR029063">
    <property type="entry name" value="SAM-dependent_MTases_sf"/>
</dbReference>
<dbReference type="GO" id="GO:0009055">
    <property type="term" value="F:electron transfer activity"/>
    <property type="evidence" value="ECO:0007669"/>
    <property type="project" value="UniProtKB-UniRule"/>
</dbReference>
<dbReference type="GeneID" id="108628164"/>
<proteinExistence type="inferred from homology"/>
<dbReference type="AlphaFoldDB" id="A0AAJ7NA82"/>
<dbReference type="InterPro" id="IPR046408">
    <property type="entry name" value="CIAPIN1"/>
</dbReference>
<feature type="domain" description="Anamorsin N-terminal" evidence="12">
    <location>
        <begin position="26"/>
        <end position="175"/>
    </location>
</feature>
<dbReference type="CTD" id="57019"/>
<evidence type="ECO:0000256" key="5">
    <source>
        <dbReference type="ARBA" id="ARBA00022714"/>
    </source>
</evidence>
<name>A0AAJ7NA82_9HYME</name>
<evidence type="ECO:0000259" key="11">
    <source>
        <dbReference type="Pfam" id="PF05093"/>
    </source>
</evidence>
<dbReference type="InterPro" id="IPR007785">
    <property type="entry name" value="Anamorsin"/>
</dbReference>
<dbReference type="GO" id="GO:0051539">
    <property type="term" value="F:4 iron, 4 sulfur cluster binding"/>
    <property type="evidence" value="ECO:0007669"/>
    <property type="project" value="UniProtKB-KW"/>
</dbReference>